<proteinExistence type="predicted"/>
<accession>A0A421B1R1</accession>
<dbReference type="Proteomes" id="UP000282454">
    <property type="component" value="Unassembled WGS sequence"/>
</dbReference>
<protein>
    <submittedName>
        <fullName evidence="2">Uncharacterized protein DUF3558</fullName>
    </submittedName>
</protein>
<evidence type="ECO:0000313" key="2">
    <source>
        <dbReference type="EMBL" id="RLK58359.1"/>
    </source>
</evidence>
<comment type="caution">
    <text evidence="2">The sequence shown here is derived from an EMBL/GenBank/DDBJ whole genome shotgun (WGS) entry which is preliminary data.</text>
</comment>
<dbReference type="RefSeq" id="WP_121392788.1">
    <property type="nucleotide sequence ID" value="NZ_RCDD01000003.1"/>
</dbReference>
<dbReference type="AlphaFoldDB" id="A0A421B1R1"/>
<gene>
    <name evidence="2" type="ORF">CLV68_4457</name>
</gene>
<feature type="chain" id="PRO_5038830181" evidence="1">
    <location>
        <begin position="26"/>
        <end position="362"/>
    </location>
</feature>
<dbReference type="EMBL" id="RCDD01000003">
    <property type="protein sequence ID" value="RLK58359.1"/>
    <property type="molecule type" value="Genomic_DNA"/>
</dbReference>
<name>A0A421B1R1_9PSEU</name>
<feature type="signal peptide" evidence="1">
    <location>
        <begin position="1"/>
        <end position="25"/>
    </location>
</feature>
<keyword evidence="3" id="KW-1185">Reference proteome</keyword>
<organism evidence="2 3">
    <name type="scientific">Actinokineospora cianjurensis</name>
    <dbReference type="NCBI Taxonomy" id="585224"/>
    <lineage>
        <taxon>Bacteria</taxon>
        <taxon>Bacillati</taxon>
        <taxon>Actinomycetota</taxon>
        <taxon>Actinomycetes</taxon>
        <taxon>Pseudonocardiales</taxon>
        <taxon>Pseudonocardiaceae</taxon>
        <taxon>Actinokineospora</taxon>
    </lineage>
</organism>
<dbReference type="PROSITE" id="PS51257">
    <property type="entry name" value="PROKAR_LIPOPROTEIN"/>
    <property type="match status" value="1"/>
</dbReference>
<evidence type="ECO:0000313" key="3">
    <source>
        <dbReference type="Proteomes" id="UP000282454"/>
    </source>
</evidence>
<reference evidence="2 3" key="1">
    <citation type="submission" date="2018-10" db="EMBL/GenBank/DDBJ databases">
        <title>Genomic Encyclopedia of Archaeal and Bacterial Type Strains, Phase II (KMG-II): from individual species to whole genera.</title>
        <authorList>
            <person name="Goeker M."/>
        </authorList>
    </citation>
    <scope>NUCLEOTIDE SEQUENCE [LARGE SCALE GENOMIC DNA]</scope>
    <source>
        <strain evidence="2 3">DSM 45657</strain>
    </source>
</reference>
<evidence type="ECO:0000256" key="1">
    <source>
        <dbReference type="SAM" id="SignalP"/>
    </source>
</evidence>
<dbReference type="OrthoDB" id="3689942at2"/>
<keyword evidence="1" id="KW-0732">Signal</keyword>
<sequence length="362" mass="36863">MRSSREHRRGAVVAAGMLWALTGCSTGVAGAPATAAGGTPFRAVDSTVTSEAAGPSTAGAASVNPVQAVMRKVDPCALHSVGAAAAATGMVPDSIMPTTSLAACDLDLKSGPGQPQVWTLTTTVGIGFDDGRRQQAAEERIGGIRFFRVPEPPGTGADKSCRHVMAFGSDTGIELRVRAVDLDAPPKPPCQIAAAYLAEVARYWKNPATRADKVTSPVLRAGDLDPCAGLDTLADALGGPVRTRASAPYSCSAVPAKPGAAAGSAGVVNTEVGVGTDPRPLVNPKNQNFRAIEVAGRPGVARELPSAKGATCSLTVIADESAALQDDQSRTDGRMSYQVLTVRAGDCDLAVRAANGVLAALR</sequence>